<keyword evidence="2" id="KW-0472">Membrane</keyword>
<evidence type="ECO:0000256" key="2">
    <source>
        <dbReference type="SAM" id="Phobius"/>
    </source>
</evidence>
<dbReference type="AlphaFoldDB" id="A0A9X4YE47"/>
<keyword evidence="4" id="KW-1185">Reference proteome</keyword>
<feature type="transmembrane region" description="Helical" evidence="2">
    <location>
        <begin position="111"/>
        <end position="138"/>
    </location>
</feature>
<dbReference type="Gene3D" id="6.10.250.3110">
    <property type="match status" value="1"/>
</dbReference>
<dbReference type="Proteomes" id="UP000460751">
    <property type="component" value="Unassembled WGS sequence"/>
</dbReference>
<gene>
    <name evidence="3" type="ORF">GLW01_15255</name>
</gene>
<feature type="coiled-coil region" evidence="1">
    <location>
        <begin position="146"/>
        <end position="215"/>
    </location>
</feature>
<dbReference type="RefSeq" id="WP_160899641.1">
    <property type="nucleotide sequence ID" value="NZ_WMEX01000012.1"/>
</dbReference>
<dbReference type="PANTHER" id="PTHR43941:SF1">
    <property type="entry name" value="STRUCTURAL MAINTENANCE OF CHROMOSOMES PROTEIN 2"/>
    <property type="match status" value="1"/>
</dbReference>
<comment type="caution">
    <text evidence="3">The sequence shown here is derived from an EMBL/GenBank/DDBJ whole genome shotgun (WGS) entry which is preliminary data.</text>
</comment>
<evidence type="ECO:0000313" key="3">
    <source>
        <dbReference type="EMBL" id="MYL28147.1"/>
    </source>
</evidence>
<reference evidence="3 4" key="1">
    <citation type="submission" date="2019-11" db="EMBL/GenBank/DDBJ databases">
        <title>Genome sequences of 17 halophilic strains isolated from different environments.</title>
        <authorList>
            <person name="Furrow R.E."/>
        </authorList>
    </citation>
    <scope>NUCLEOTIDE SEQUENCE [LARGE SCALE GENOMIC DNA]</scope>
    <source>
        <strain evidence="3 4">22507_15_FS</strain>
    </source>
</reference>
<evidence type="ECO:0000256" key="1">
    <source>
        <dbReference type="SAM" id="Coils"/>
    </source>
</evidence>
<keyword evidence="1" id="KW-0175">Coiled coil</keyword>
<accession>A0A9X4YE47</accession>
<dbReference type="PANTHER" id="PTHR43941">
    <property type="entry name" value="STRUCTURAL MAINTENANCE OF CHROMOSOMES PROTEIN 2"/>
    <property type="match status" value="1"/>
</dbReference>
<organism evidence="3 4">
    <name type="scientific">Vreelandella halophila</name>
    <dbReference type="NCBI Taxonomy" id="86177"/>
    <lineage>
        <taxon>Bacteria</taxon>
        <taxon>Pseudomonadati</taxon>
        <taxon>Pseudomonadota</taxon>
        <taxon>Gammaproteobacteria</taxon>
        <taxon>Oceanospirillales</taxon>
        <taxon>Halomonadaceae</taxon>
        <taxon>Vreelandella</taxon>
    </lineage>
</organism>
<name>A0A9X4YE47_9GAMM</name>
<dbReference type="EMBL" id="WMEX01000012">
    <property type="protein sequence ID" value="MYL28147.1"/>
    <property type="molecule type" value="Genomic_DNA"/>
</dbReference>
<keyword evidence="2" id="KW-1133">Transmembrane helix</keyword>
<protein>
    <submittedName>
        <fullName evidence="3">Uncharacterized protein</fullName>
    </submittedName>
</protein>
<feature type="coiled-coil region" evidence="1">
    <location>
        <begin position="23"/>
        <end position="68"/>
    </location>
</feature>
<keyword evidence="2" id="KW-0812">Transmembrane</keyword>
<dbReference type="PROSITE" id="PS51257">
    <property type="entry name" value="PROKAR_LIPOPROTEIN"/>
    <property type="match status" value="1"/>
</dbReference>
<sequence>MSRITAIAFLLITLAGCTDEQRIAALENQLEAKQATIERLENEHHEALRESERRIDELQTELASLKNGVWFQQHRAGIARACDWVVPSCPPSWIEGGRKALAQGFSGTWSWWFWLVIFLKLILVPFLLAGLIATYAYWVRPARTEVERVAAELKELQSNKAGERKELKALAEELERRQKEEAELETRVSAFQRHRQQLKSEIENLEKKKRNLRGGF</sequence>
<evidence type="ECO:0000313" key="4">
    <source>
        <dbReference type="Proteomes" id="UP000460751"/>
    </source>
</evidence>
<proteinExistence type="predicted"/>